<evidence type="ECO:0000256" key="2">
    <source>
        <dbReference type="SAM" id="Phobius"/>
    </source>
</evidence>
<gene>
    <name evidence="4" type="ORF">RhiirA4_452770</name>
</gene>
<sequence>MSQENTTATTSEGKNISFSVPKVSNSETKDIKSNTESSGFDRSPNNDLELSTYETHSIDENVEPHSVSWYKDPTKRKWFTYGVIVTLIVVIIIVKALLSPAILVVSERHYSLSTLSSYYDVKNREQFKQLFQDLYIGKNPTPLASEFLVLNLTFAAEIFKEDFHGRLNTELQIYQSLYFDINKI</sequence>
<feature type="compositionally biased region" description="Polar residues" evidence="1">
    <location>
        <begin position="1"/>
        <end position="26"/>
    </location>
</feature>
<feature type="domain" description="AAA-ATPase-like" evidence="3">
    <location>
        <begin position="112"/>
        <end position="176"/>
    </location>
</feature>
<evidence type="ECO:0000313" key="5">
    <source>
        <dbReference type="Proteomes" id="UP000234323"/>
    </source>
</evidence>
<dbReference type="EMBL" id="LLXI01000067">
    <property type="protein sequence ID" value="PKY39562.1"/>
    <property type="molecule type" value="Genomic_DNA"/>
</dbReference>
<feature type="transmembrane region" description="Helical" evidence="2">
    <location>
        <begin position="78"/>
        <end position="98"/>
    </location>
</feature>
<reference evidence="4 5" key="1">
    <citation type="submission" date="2015-10" db="EMBL/GenBank/DDBJ databases">
        <title>Genome analyses suggest a sexual origin of heterokaryosis in a supposedly ancient asexual fungus.</title>
        <authorList>
            <person name="Ropars J."/>
            <person name="Sedzielewska K."/>
            <person name="Noel J."/>
            <person name="Charron P."/>
            <person name="Farinelli L."/>
            <person name="Marton T."/>
            <person name="Kruger M."/>
            <person name="Pelin A."/>
            <person name="Brachmann A."/>
            <person name="Corradi N."/>
        </authorList>
    </citation>
    <scope>NUCLEOTIDE SEQUENCE [LARGE SCALE GENOMIC DNA]</scope>
    <source>
        <strain evidence="4 5">A4</strain>
    </source>
</reference>
<protein>
    <recommendedName>
        <fullName evidence="3">AAA-ATPase-like domain-containing protein</fullName>
    </recommendedName>
</protein>
<name>A0A2I1FYV7_9GLOM</name>
<evidence type="ECO:0000313" key="4">
    <source>
        <dbReference type="EMBL" id="PKY39562.1"/>
    </source>
</evidence>
<feature type="region of interest" description="Disordered" evidence="1">
    <location>
        <begin position="1"/>
        <end position="47"/>
    </location>
</feature>
<organism evidence="4 5">
    <name type="scientific">Rhizophagus irregularis</name>
    <dbReference type="NCBI Taxonomy" id="588596"/>
    <lineage>
        <taxon>Eukaryota</taxon>
        <taxon>Fungi</taxon>
        <taxon>Fungi incertae sedis</taxon>
        <taxon>Mucoromycota</taxon>
        <taxon>Glomeromycotina</taxon>
        <taxon>Glomeromycetes</taxon>
        <taxon>Glomerales</taxon>
        <taxon>Glomeraceae</taxon>
        <taxon>Rhizophagus</taxon>
    </lineage>
</organism>
<evidence type="ECO:0000259" key="3">
    <source>
        <dbReference type="Pfam" id="PF09820"/>
    </source>
</evidence>
<proteinExistence type="predicted"/>
<accession>A0A2I1FYV7</accession>
<keyword evidence="2" id="KW-1133">Transmembrane helix</keyword>
<dbReference type="Pfam" id="PF09820">
    <property type="entry name" value="AAA-ATPase_like"/>
    <property type="match status" value="1"/>
</dbReference>
<dbReference type="Proteomes" id="UP000234323">
    <property type="component" value="Unassembled WGS sequence"/>
</dbReference>
<dbReference type="InterPro" id="IPR018631">
    <property type="entry name" value="AAA-ATPase-like_dom"/>
</dbReference>
<dbReference type="VEuPathDB" id="FungiDB:FUN_023444"/>
<keyword evidence="2" id="KW-0812">Transmembrane</keyword>
<evidence type="ECO:0000256" key="1">
    <source>
        <dbReference type="SAM" id="MobiDB-lite"/>
    </source>
</evidence>
<keyword evidence="2" id="KW-0472">Membrane</keyword>
<feature type="compositionally biased region" description="Polar residues" evidence="1">
    <location>
        <begin position="34"/>
        <end position="47"/>
    </location>
</feature>
<comment type="caution">
    <text evidence="4">The sequence shown here is derived from an EMBL/GenBank/DDBJ whole genome shotgun (WGS) entry which is preliminary data.</text>
</comment>
<dbReference type="AlphaFoldDB" id="A0A2I1FYV7"/>
<keyword evidence="5" id="KW-1185">Reference proteome</keyword>
<dbReference type="VEuPathDB" id="FungiDB:RhiirFUN_019285"/>
<dbReference type="VEuPathDB" id="FungiDB:FUN_017871"/>
<dbReference type="VEuPathDB" id="FungiDB:RhiirA1_538074"/>